<dbReference type="NCBIfam" id="TIGR00711">
    <property type="entry name" value="efflux_EmrB"/>
    <property type="match status" value="1"/>
</dbReference>
<gene>
    <name evidence="10" type="ORF">FC78_GL000123</name>
</gene>
<feature type="transmembrane region" description="Helical" evidence="8">
    <location>
        <begin position="78"/>
        <end position="104"/>
    </location>
</feature>
<feature type="transmembrane region" description="Helical" evidence="8">
    <location>
        <begin position="298"/>
        <end position="318"/>
    </location>
</feature>
<dbReference type="InterPro" id="IPR036259">
    <property type="entry name" value="MFS_trans_sf"/>
</dbReference>
<dbReference type="PANTHER" id="PTHR42718">
    <property type="entry name" value="MAJOR FACILITATOR SUPERFAMILY MULTIDRUG TRANSPORTER MFSC"/>
    <property type="match status" value="1"/>
</dbReference>
<evidence type="ECO:0000256" key="5">
    <source>
        <dbReference type="ARBA" id="ARBA00022692"/>
    </source>
</evidence>
<evidence type="ECO:0000256" key="4">
    <source>
        <dbReference type="ARBA" id="ARBA00022475"/>
    </source>
</evidence>
<keyword evidence="6 8" id="KW-1133">Transmembrane helix</keyword>
<dbReference type="SUPFAM" id="SSF103473">
    <property type="entry name" value="MFS general substrate transporter"/>
    <property type="match status" value="1"/>
</dbReference>
<dbReference type="InterPro" id="IPR020846">
    <property type="entry name" value="MFS_dom"/>
</dbReference>
<dbReference type="STRING" id="1423788.FC78_GL000123"/>
<evidence type="ECO:0000256" key="3">
    <source>
        <dbReference type="ARBA" id="ARBA00022448"/>
    </source>
</evidence>
<feature type="transmembrane region" description="Helical" evidence="8">
    <location>
        <begin position="330"/>
        <end position="350"/>
    </location>
</feature>
<feature type="transmembrane region" description="Helical" evidence="8">
    <location>
        <begin position="269"/>
        <end position="292"/>
    </location>
</feature>
<dbReference type="EMBL" id="AZDY01000041">
    <property type="protein sequence ID" value="KRK81824.1"/>
    <property type="molecule type" value="Genomic_DNA"/>
</dbReference>
<accession>A0A0R1KEJ6</accession>
<comment type="caution">
    <text evidence="10">The sequence shown here is derived from an EMBL/GenBank/DDBJ whole genome shotgun (WGS) entry which is preliminary data.</text>
</comment>
<keyword evidence="5 8" id="KW-0812">Transmembrane</keyword>
<feature type="transmembrane region" description="Helical" evidence="8">
    <location>
        <begin position="199"/>
        <end position="219"/>
    </location>
</feature>
<keyword evidence="4" id="KW-1003">Cell membrane</keyword>
<dbReference type="PRINTS" id="PR01036">
    <property type="entry name" value="TCRTETB"/>
</dbReference>
<feature type="domain" description="Major facilitator superfamily (MFS) profile" evidence="9">
    <location>
        <begin position="12"/>
        <end position="470"/>
    </location>
</feature>
<dbReference type="InterPro" id="IPR011701">
    <property type="entry name" value="MFS"/>
</dbReference>
<feature type="transmembrane region" description="Helical" evidence="8">
    <location>
        <begin position="166"/>
        <end position="187"/>
    </location>
</feature>
<dbReference type="PATRIC" id="fig|1423788.3.peg.129"/>
<dbReference type="GO" id="GO:0005886">
    <property type="term" value="C:plasma membrane"/>
    <property type="evidence" value="ECO:0007669"/>
    <property type="project" value="UniProtKB-SubCell"/>
</dbReference>
<dbReference type="OrthoDB" id="9812221at2"/>
<comment type="similarity">
    <text evidence="2">Belongs to the major facilitator superfamily. EmrB family.</text>
</comment>
<dbReference type="GO" id="GO:0022857">
    <property type="term" value="F:transmembrane transporter activity"/>
    <property type="evidence" value="ECO:0007669"/>
    <property type="project" value="InterPro"/>
</dbReference>
<name>A0A0R1KEJ6_9LACO</name>
<dbReference type="PROSITE" id="PS50850">
    <property type="entry name" value="MFS"/>
    <property type="match status" value="1"/>
</dbReference>
<evidence type="ECO:0000256" key="8">
    <source>
        <dbReference type="SAM" id="Phobius"/>
    </source>
</evidence>
<feature type="transmembrane region" description="Helical" evidence="8">
    <location>
        <begin position="404"/>
        <end position="424"/>
    </location>
</feature>
<keyword evidence="7 8" id="KW-0472">Membrane</keyword>
<feature type="transmembrane region" description="Helical" evidence="8">
    <location>
        <begin position="110"/>
        <end position="129"/>
    </location>
</feature>
<dbReference type="InterPro" id="IPR004638">
    <property type="entry name" value="EmrB-like"/>
</dbReference>
<feature type="transmembrane region" description="Helical" evidence="8">
    <location>
        <begin position="444"/>
        <end position="465"/>
    </location>
</feature>
<sequence length="478" mass="52583">METVQRKNLTMILIGVGIVIFMSTLDSSIVTVALPVLSKALHTNMSLINWVVTMYLIVMSSTLMIFGKLGDKYGKIKFFQLGTLIFVISSALCALSVSWLTLIIARSLQAIGAAMTMATSNGIIVEIFPDDRRGQALGWMGSFVSLGGIIGPSLGGILLNFFPWHIIFWLNVPIGFIAIFILFKYLPSSLDKKFASAKFDLFGSALLIVGFTSMFVGILLSQQLGWSDWRILTLTIVGVILLTLLYRYETKQVDPILPVKLFKNKWFSVQLLTCFMVFIIDFFFDVIAPFYLQNAREFSPLFSGFFLLIFPVVQLFVAPISGSLADKYDPFKITLVGLAIISFGQIFYVLSGLQNTILIFAFGAAMAGLGNGLFHSPNNVLVMSTVDEKDYGSAGSVYSLARTVGMVVGSAMSTTLLFGSMSILKGSRVTSYIPSDPQLFIDGMHLTFGLSCTISVLLLVGIYLWHRKVSKENPSLKL</sequence>
<evidence type="ECO:0000256" key="6">
    <source>
        <dbReference type="ARBA" id="ARBA00022989"/>
    </source>
</evidence>
<evidence type="ECO:0000256" key="1">
    <source>
        <dbReference type="ARBA" id="ARBA00004651"/>
    </source>
</evidence>
<dbReference type="Gene3D" id="1.20.1250.20">
    <property type="entry name" value="MFS general substrate transporter like domains"/>
    <property type="match status" value="1"/>
</dbReference>
<protein>
    <submittedName>
        <fullName evidence="10">Transport protein</fullName>
    </submittedName>
</protein>
<evidence type="ECO:0000256" key="7">
    <source>
        <dbReference type="ARBA" id="ARBA00023136"/>
    </source>
</evidence>
<feature type="transmembrane region" description="Helical" evidence="8">
    <location>
        <begin position="231"/>
        <end position="248"/>
    </location>
</feature>
<dbReference type="Pfam" id="PF07690">
    <property type="entry name" value="MFS_1"/>
    <property type="match status" value="1"/>
</dbReference>
<feature type="transmembrane region" description="Helical" evidence="8">
    <location>
        <begin position="356"/>
        <end position="374"/>
    </location>
</feature>
<dbReference type="RefSeq" id="WP_056954214.1">
    <property type="nucleotide sequence ID" value="NZ_AZDY01000041.1"/>
</dbReference>
<dbReference type="Gene3D" id="1.20.1720.10">
    <property type="entry name" value="Multidrug resistance protein D"/>
    <property type="match status" value="1"/>
</dbReference>
<feature type="transmembrane region" description="Helical" evidence="8">
    <location>
        <begin position="47"/>
        <end position="66"/>
    </location>
</feature>
<evidence type="ECO:0000313" key="10">
    <source>
        <dbReference type="EMBL" id="KRK81824.1"/>
    </source>
</evidence>
<dbReference type="Proteomes" id="UP000051515">
    <property type="component" value="Unassembled WGS sequence"/>
</dbReference>
<feature type="transmembrane region" description="Helical" evidence="8">
    <location>
        <begin position="12"/>
        <end position="35"/>
    </location>
</feature>
<organism evidence="10 11">
    <name type="scientific">Companilactobacillus bobalius DSM 19674</name>
    <dbReference type="NCBI Taxonomy" id="1423788"/>
    <lineage>
        <taxon>Bacteria</taxon>
        <taxon>Bacillati</taxon>
        <taxon>Bacillota</taxon>
        <taxon>Bacilli</taxon>
        <taxon>Lactobacillales</taxon>
        <taxon>Lactobacillaceae</taxon>
        <taxon>Companilactobacillus</taxon>
        <taxon>Companilactobacillus bobalius</taxon>
    </lineage>
</organism>
<feature type="transmembrane region" description="Helical" evidence="8">
    <location>
        <begin position="136"/>
        <end position="160"/>
    </location>
</feature>
<evidence type="ECO:0000256" key="2">
    <source>
        <dbReference type="ARBA" id="ARBA00008537"/>
    </source>
</evidence>
<keyword evidence="11" id="KW-1185">Reference proteome</keyword>
<evidence type="ECO:0000313" key="11">
    <source>
        <dbReference type="Proteomes" id="UP000051515"/>
    </source>
</evidence>
<dbReference type="CDD" id="cd17321">
    <property type="entry name" value="MFS_MMR_MDR_like"/>
    <property type="match status" value="1"/>
</dbReference>
<dbReference type="AlphaFoldDB" id="A0A0R1KEJ6"/>
<comment type="subcellular location">
    <subcellularLocation>
        <location evidence="1">Cell membrane</location>
        <topology evidence="1">Multi-pass membrane protein</topology>
    </subcellularLocation>
</comment>
<keyword evidence="3" id="KW-0813">Transport</keyword>
<proteinExistence type="inferred from homology"/>
<reference evidence="10 11" key="1">
    <citation type="journal article" date="2015" name="Genome Announc.">
        <title>Expanding the biotechnology potential of lactobacilli through comparative genomics of 213 strains and associated genera.</title>
        <authorList>
            <person name="Sun Z."/>
            <person name="Harris H.M."/>
            <person name="McCann A."/>
            <person name="Guo C."/>
            <person name="Argimon S."/>
            <person name="Zhang W."/>
            <person name="Yang X."/>
            <person name="Jeffery I.B."/>
            <person name="Cooney J.C."/>
            <person name="Kagawa T.F."/>
            <person name="Liu W."/>
            <person name="Song Y."/>
            <person name="Salvetti E."/>
            <person name="Wrobel A."/>
            <person name="Rasinkangas P."/>
            <person name="Parkhill J."/>
            <person name="Rea M.C."/>
            <person name="O'Sullivan O."/>
            <person name="Ritari J."/>
            <person name="Douillard F.P."/>
            <person name="Paul Ross R."/>
            <person name="Yang R."/>
            <person name="Briner A.E."/>
            <person name="Felis G.E."/>
            <person name="de Vos W.M."/>
            <person name="Barrangou R."/>
            <person name="Klaenhammer T.R."/>
            <person name="Caufield P.W."/>
            <person name="Cui Y."/>
            <person name="Zhang H."/>
            <person name="O'Toole P.W."/>
        </authorList>
    </citation>
    <scope>NUCLEOTIDE SEQUENCE [LARGE SCALE GENOMIC DNA]</scope>
    <source>
        <strain evidence="10 11">DSM 19674</strain>
    </source>
</reference>
<evidence type="ECO:0000259" key="9">
    <source>
        <dbReference type="PROSITE" id="PS50850"/>
    </source>
</evidence>
<dbReference type="PANTHER" id="PTHR42718:SF9">
    <property type="entry name" value="MAJOR FACILITATOR SUPERFAMILY MULTIDRUG TRANSPORTER MFSC"/>
    <property type="match status" value="1"/>
</dbReference>